<dbReference type="Gene3D" id="3.30.450.180">
    <property type="match status" value="1"/>
</dbReference>
<dbReference type="PROSITE" id="PS50943">
    <property type="entry name" value="HTH_CROC1"/>
    <property type="match status" value="1"/>
</dbReference>
<dbReference type="Pfam" id="PF13560">
    <property type="entry name" value="HTH_31"/>
    <property type="match status" value="1"/>
</dbReference>
<reference evidence="3 4" key="1">
    <citation type="submission" date="2018-08" db="EMBL/GenBank/DDBJ databases">
        <title>Streptomyces NEAU-D10 sp. nov., a novel Actinomycete isolated from soil.</title>
        <authorList>
            <person name="Jin L."/>
        </authorList>
    </citation>
    <scope>NUCLEOTIDE SEQUENCE [LARGE SCALE GENOMIC DNA]</scope>
    <source>
        <strain evidence="3 4">NEAU-D10</strain>
    </source>
</reference>
<dbReference type="GO" id="GO:0003677">
    <property type="term" value="F:DNA binding"/>
    <property type="evidence" value="ECO:0007669"/>
    <property type="project" value="InterPro"/>
</dbReference>
<protein>
    <submittedName>
        <fullName evidence="3">XRE family transcriptional regulator</fullName>
    </submittedName>
</protein>
<evidence type="ECO:0000313" key="4">
    <source>
        <dbReference type="Proteomes" id="UP000262477"/>
    </source>
</evidence>
<dbReference type="InterPro" id="IPR010982">
    <property type="entry name" value="Lambda_DNA-bd_dom_sf"/>
</dbReference>
<dbReference type="OrthoDB" id="3542608at2"/>
<dbReference type="InterPro" id="IPR041413">
    <property type="entry name" value="MLTR_LBD"/>
</dbReference>
<dbReference type="AlphaFoldDB" id="A0A371Q9C6"/>
<name>A0A371Q9C6_STRIH</name>
<dbReference type="Proteomes" id="UP000262477">
    <property type="component" value="Unassembled WGS sequence"/>
</dbReference>
<dbReference type="InterPro" id="IPR001387">
    <property type="entry name" value="Cro/C1-type_HTH"/>
</dbReference>
<dbReference type="PANTHER" id="PTHR35010">
    <property type="entry name" value="BLL4672 PROTEIN-RELATED"/>
    <property type="match status" value="1"/>
</dbReference>
<feature type="region of interest" description="Disordered" evidence="1">
    <location>
        <begin position="92"/>
        <end position="113"/>
    </location>
</feature>
<evidence type="ECO:0000259" key="2">
    <source>
        <dbReference type="PROSITE" id="PS50943"/>
    </source>
</evidence>
<dbReference type="Pfam" id="PF17765">
    <property type="entry name" value="MLTR_LBD"/>
    <property type="match status" value="1"/>
</dbReference>
<dbReference type="SMART" id="SM00530">
    <property type="entry name" value="HTH_XRE"/>
    <property type="match status" value="1"/>
</dbReference>
<dbReference type="RefSeq" id="WP_128504005.1">
    <property type="nucleotide sequence ID" value="NZ_QUAC01000032.1"/>
</dbReference>
<comment type="caution">
    <text evidence="3">The sequence shown here is derived from an EMBL/GenBank/DDBJ whole genome shotgun (WGS) entry which is preliminary data.</text>
</comment>
<dbReference type="SUPFAM" id="SSF47413">
    <property type="entry name" value="lambda repressor-like DNA-binding domains"/>
    <property type="match status" value="1"/>
</dbReference>
<evidence type="ECO:0000313" key="3">
    <source>
        <dbReference type="EMBL" id="REK91264.1"/>
    </source>
</evidence>
<evidence type="ECO:0000256" key="1">
    <source>
        <dbReference type="SAM" id="MobiDB-lite"/>
    </source>
</evidence>
<dbReference type="PANTHER" id="PTHR35010:SF2">
    <property type="entry name" value="BLL4672 PROTEIN"/>
    <property type="match status" value="1"/>
</dbReference>
<proteinExistence type="predicted"/>
<sequence length="301" mass="32633">MDRTVELGAFLRSRRARLSPDDMGLVGHGGRRRVPGLRREELAQLAGISVGYYTRLEQGIGGGSASDAVLEALARVLRLDGTERAHLYGLARPARQPARGGDRPEAADDGEQLRPSVRNMIESLGDVPALVLGRFVDVLAWNRAGHALLAGHLPFDAPERSAAERPNIARMMFLDPHTRALYPDRQSKLRDTVGDLRLIAGRWPDSPRPAGLIAELGRESAEFATLWAAHPVRTCATHTRAYRHPVVGPLTLTDELLTLPDDPGQRVVIYHAEPGSPSAAALRLLAATAAAGRLTVPPRRT</sequence>
<dbReference type="CDD" id="cd00093">
    <property type="entry name" value="HTH_XRE"/>
    <property type="match status" value="1"/>
</dbReference>
<dbReference type="EMBL" id="QUAC01000032">
    <property type="protein sequence ID" value="REK91264.1"/>
    <property type="molecule type" value="Genomic_DNA"/>
</dbReference>
<keyword evidence="4" id="KW-1185">Reference proteome</keyword>
<dbReference type="Gene3D" id="1.10.260.40">
    <property type="entry name" value="lambda repressor-like DNA-binding domains"/>
    <property type="match status" value="1"/>
</dbReference>
<feature type="domain" description="HTH cro/C1-type" evidence="2">
    <location>
        <begin position="36"/>
        <end position="84"/>
    </location>
</feature>
<organism evidence="3 4">
    <name type="scientific">Streptomyces inhibens</name>
    <dbReference type="NCBI Taxonomy" id="2293571"/>
    <lineage>
        <taxon>Bacteria</taxon>
        <taxon>Bacillati</taxon>
        <taxon>Actinomycetota</taxon>
        <taxon>Actinomycetes</taxon>
        <taxon>Kitasatosporales</taxon>
        <taxon>Streptomycetaceae</taxon>
        <taxon>Streptomyces</taxon>
    </lineage>
</organism>
<gene>
    <name evidence="3" type="ORF">DY245_05250</name>
</gene>
<accession>A0A371Q9C6</accession>